<dbReference type="SMART" id="SM00516">
    <property type="entry name" value="SEC14"/>
    <property type="match status" value="1"/>
</dbReference>
<evidence type="ECO:0000259" key="1">
    <source>
        <dbReference type="PROSITE" id="PS50191"/>
    </source>
</evidence>
<protein>
    <recommendedName>
        <fullName evidence="1">CRAL-TRIO domain-containing protein</fullName>
    </recommendedName>
</protein>
<dbReference type="PANTHER" id="PTHR46818">
    <property type="entry name" value="DOMAIN-CONTAINING PROTEIN, PUTATIVE-RELATED"/>
    <property type="match status" value="1"/>
</dbReference>
<keyword evidence="3" id="KW-1185">Reference proteome</keyword>
<sequence length="410" mass="47901">MRDNVHYGFIQIPLSHISPFAIDEALLLYKPTPDDIVRKDNHSRVIFNNVAITQEEEEHVEKFINYLLSECSIVENMLENELLELIHLMQPELLRLLYSAKFDYEEAASLTLKNYEFRLSSLLPATINEIEKELKEGYLYWFGRDKKFRPTLIADIFKLQNISVDKILKLVIFCFEFFLRYLHVGGRAESYNVMIDCCNKSVVEVPIQMIIKLVDLMHSKYRGRLHKIYLINTPSLINMMMKTLSTVLPKGTFEKILILKKDFRDVLSKLYDHNQLQEKFGGTSSDLIEDFYPFKFFSNVGNEVKSGISPEVIVNLPPKILYGTSMILKKQRLVQKRHKFFESPDNMGTEEDSSSKYDLESWTKEIGIYMLTKDTAKYIINNRPQLGVMVEQNIIETRKDLKSFVCKVKI</sequence>
<dbReference type="InterPro" id="IPR001251">
    <property type="entry name" value="CRAL-TRIO_dom"/>
</dbReference>
<dbReference type="OrthoDB" id="7777654at2759"/>
<evidence type="ECO:0000313" key="2">
    <source>
        <dbReference type="EMBL" id="AFZ81736.1"/>
    </source>
</evidence>
<dbReference type="RefSeq" id="XP_004831402.1">
    <property type="nucleotide sequence ID" value="XM_004831345.1"/>
</dbReference>
<dbReference type="GeneID" id="15805510"/>
<name>L0B3D1_THEEQ</name>
<dbReference type="Pfam" id="PF00650">
    <property type="entry name" value="CRAL_TRIO"/>
    <property type="match status" value="1"/>
</dbReference>
<dbReference type="VEuPathDB" id="PiroplasmaDB:BEWA_011540"/>
<organism evidence="2 3">
    <name type="scientific">Theileria equi strain WA</name>
    <dbReference type="NCBI Taxonomy" id="1537102"/>
    <lineage>
        <taxon>Eukaryota</taxon>
        <taxon>Sar</taxon>
        <taxon>Alveolata</taxon>
        <taxon>Apicomplexa</taxon>
        <taxon>Aconoidasida</taxon>
        <taxon>Piroplasmida</taxon>
        <taxon>Theileriidae</taxon>
        <taxon>Theileria</taxon>
    </lineage>
</organism>
<dbReference type="EMBL" id="CP001670">
    <property type="protein sequence ID" value="AFZ81736.1"/>
    <property type="molecule type" value="Genomic_DNA"/>
</dbReference>
<dbReference type="Proteomes" id="UP000031512">
    <property type="component" value="Chromosome 3"/>
</dbReference>
<dbReference type="InterPro" id="IPR036865">
    <property type="entry name" value="CRAL-TRIO_dom_sf"/>
</dbReference>
<dbReference type="KEGG" id="beq:BEWA_011540"/>
<dbReference type="Gene3D" id="3.40.525.10">
    <property type="entry name" value="CRAL-TRIO lipid binding domain"/>
    <property type="match status" value="1"/>
</dbReference>
<accession>L0B3D1</accession>
<dbReference type="PROSITE" id="PS50191">
    <property type="entry name" value="CRAL_TRIO"/>
    <property type="match status" value="1"/>
</dbReference>
<dbReference type="PANTHER" id="PTHR46818:SF1">
    <property type="entry name" value="CHROMOSOME UNDETERMINED SCAFFOLD_125, WHOLE GENOME SHOTGUN SEQUENCE"/>
    <property type="match status" value="1"/>
</dbReference>
<gene>
    <name evidence="2" type="ORF">BEWA_011540</name>
</gene>
<proteinExistence type="predicted"/>
<dbReference type="STRING" id="1537102.L0B3D1"/>
<evidence type="ECO:0000313" key="3">
    <source>
        <dbReference type="Proteomes" id="UP000031512"/>
    </source>
</evidence>
<dbReference type="eggNOG" id="ENOG502SUQ3">
    <property type="taxonomic scope" value="Eukaryota"/>
</dbReference>
<dbReference type="CDD" id="cd00170">
    <property type="entry name" value="SEC14"/>
    <property type="match status" value="1"/>
</dbReference>
<dbReference type="SUPFAM" id="SSF52087">
    <property type="entry name" value="CRAL/TRIO domain"/>
    <property type="match status" value="1"/>
</dbReference>
<dbReference type="AlphaFoldDB" id="L0B3D1"/>
<feature type="domain" description="CRAL-TRIO" evidence="1">
    <location>
        <begin position="127"/>
        <end position="288"/>
    </location>
</feature>
<reference evidence="2 3" key="1">
    <citation type="journal article" date="2012" name="BMC Genomics">
        <title>Comparative genomic analysis and phylogenetic position of Theileria equi.</title>
        <authorList>
            <person name="Kappmeyer L.S."/>
            <person name="Thiagarajan M."/>
            <person name="Herndon D.R."/>
            <person name="Ramsay J.D."/>
            <person name="Caler E."/>
            <person name="Djikeng A."/>
            <person name="Gillespie J.J."/>
            <person name="Lau A.O."/>
            <person name="Roalson E.H."/>
            <person name="Silva J.C."/>
            <person name="Silva M.G."/>
            <person name="Suarez C.E."/>
            <person name="Ueti M.W."/>
            <person name="Nene V.M."/>
            <person name="Mealey R.H."/>
            <person name="Knowles D.P."/>
            <person name="Brayton K.A."/>
        </authorList>
    </citation>
    <scope>NUCLEOTIDE SEQUENCE [LARGE SCALE GENOMIC DNA]</scope>
    <source>
        <strain evidence="2 3">WA</strain>
    </source>
</reference>